<dbReference type="InterPro" id="IPR045851">
    <property type="entry name" value="AMP-bd_C_sf"/>
</dbReference>
<sequence>MAARTIPALLAQGAATHGSHPAVVDGGTTVTYEGLRDLAVAAARSFRAIGVEPGDRVAIWAPNRVEFIVALLGAQYIGASVVPLNTRYRGHEAQVVLQRSRAVALVLCDGFLTTDYSAMLMEAGGEEPGPVVPGLPHLRTLVDVNSAGRAGTLPWVDFLALGERVSVEEVEKLAAEVTPDTVCDILYTSGTTGIPKGVMSTHAQTIGVAEVWADGASLSPQDRYAIVNPFFHGFGYKAGVITSLTAGTTIYPVVTFDPVALMQLVQDERITVLPGAPTIFITLINHERRTDFDLSSLRFAIAGATSVPETLFEQMLDILGFDTVAQAYGLTECVVATVSRRNEDPRHIAETTGPGVPGIEVRVVGGDGNDVEVGTDGEVWLRGDNVMLGYFEDPEATAAAIDEDGWFHTGDIGRLDEHGCLKITDRIKDMFITGGFNVYPAEVENVLATHPAVMESAVIGVPDDRMGAVGAAHVVLRPGSSATPEELIAWVRERLANFKVPRDVVLEEALPRNASGKVLKTDLRQG</sequence>
<dbReference type="PANTHER" id="PTHR43201:SF5">
    <property type="entry name" value="MEDIUM-CHAIN ACYL-COA LIGASE ACSF2, MITOCHONDRIAL"/>
    <property type="match status" value="1"/>
</dbReference>
<dbReference type="Gene3D" id="3.30.300.30">
    <property type="match status" value="1"/>
</dbReference>
<dbReference type="Pfam" id="PF00501">
    <property type="entry name" value="AMP-binding"/>
    <property type="match status" value="1"/>
</dbReference>
<dbReference type="GO" id="GO:0006631">
    <property type="term" value="P:fatty acid metabolic process"/>
    <property type="evidence" value="ECO:0007669"/>
    <property type="project" value="TreeGrafter"/>
</dbReference>
<dbReference type="InterPro" id="IPR025110">
    <property type="entry name" value="AMP-bd_C"/>
</dbReference>
<protein>
    <submittedName>
        <fullName evidence="5">Acyl-CoA synthetase (AMP-forming)/AMP-acid ligase II</fullName>
    </submittedName>
</protein>
<comment type="caution">
    <text evidence="5">The sequence shown here is derived from an EMBL/GenBank/DDBJ whole genome shotgun (WGS) entry which is preliminary data.</text>
</comment>
<dbReference type="AlphaFoldDB" id="A0A852RNA1"/>
<evidence type="ECO:0000259" key="3">
    <source>
        <dbReference type="Pfam" id="PF00501"/>
    </source>
</evidence>
<dbReference type="PROSITE" id="PS00455">
    <property type="entry name" value="AMP_BINDING"/>
    <property type="match status" value="1"/>
</dbReference>
<reference evidence="5 6" key="1">
    <citation type="submission" date="2020-07" db="EMBL/GenBank/DDBJ databases">
        <title>Sequencing the genomes of 1000 actinobacteria strains.</title>
        <authorList>
            <person name="Klenk H.-P."/>
        </authorList>
    </citation>
    <scope>NUCLEOTIDE SEQUENCE [LARGE SCALE GENOMIC DNA]</scope>
    <source>
        <strain evidence="5 6">DSM 19082</strain>
    </source>
</reference>
<feature type="domain" description="AMP-binding enzyme C-terminal" evidence="4">
    <location>
        <begin position="442"/>
        <end position="517"/>
    </location>
</feature>
<organism evidence="5 6">
    <name type="scientific">Nocardioides kongjuensis</name>
    <dbReference type="NCBI Taxonomy" id="349522"/>
    <lineage>
        <taxon>Bacteria</taxon>
        <taxon>Bacillati</taxon>
        <taxon>Actinomycetota</taxon>
        <taxon>Actinomycetes</taxon>
        <taxon>Propionibacteriales</taxon>
        <taxon>Nocardioidaceae</taxon>
        <taxon>Nocardioides</taxon>
    </lineage>
</organism>
<dbReference type="InterPro" id="IPR020845">
    <property type="entry name" value="AMP-binding_CS"/>
</dbReference>
<keyword evidence="2 5" id="KW-0436">Ligase</keyword>
<evidence type="ECO:0000256" key="1">
    <source>
        <dbReference type="ARBA" id="ARBA00006432"/>
    </source>
</evidence>
<dbReference type="PANTHER" id="PTHR43201">
    <property type="entry name" value="ACYL-COA SYNTHETASE"/>
    <property type="match status" value="1"/>
</dbReference>
<dbReference type="FunFam" id="3.30.300.30:FF:000008">
    <property type="entry name" value="2,3-dihydroxybenzoate-AMP ligase"/>
    <property type="match status" value="1"/>
</dbReference>
<dbReference type="InterPro" id="IPR042099">
    <property type="entry name" value="ANL_N_sf"/>
</dbReference>
<proteinExistence type="inferred from homology"/>
<dbReference type="SUPFAM" id="SSF56801">
    <property type="entry name" value="Acetyl-CoA synthetase-like"/>
    <property type="match status" value="1"/>
</dbReference>
<dbReference type="GO" id="GO:0031956">
    <property type="term" value="F:medium-chain fatty acid-CoA ligase activity"/>
    <property type="evidence" value="ECO:0007669"/>
    <property type="project" value="TreeGrafter"/>
</dbReference>
<gene>
    <name evidence="5" type="ORF">BJ958_003604</name>
</gene>
<dbReference type="EMBL" id="JACCBF010000001">
    <property type="protein sequence ID" value="NYD32058.1"/>
    <property type="molecule type" value="Genomic_DNA"/>
</dbReference>
<feature type="domain" description="AMP-dependent synthetase/ligase" evidence="3">
    <location>
        <begin position="12"/>
        <end position="391"/>
    </location>
</feature>
<dbReference type="Gene3D" id="3.40.50.12780">
    <property type="entry name" value="N-terminal domain of ligase-like"/>
    <property type="match status" value="1"/>
</dbReference>
<dbReference type="Pfam" id="PF13193">
    <property type="entry name" value="AMP-binding_C"/>
    <property type="match status" value="1"/>
</dbReference>
<dbReference type="RefSeq" id="WP_179728284.1">
    <property type="nucleotide sequence ID" value="NZ_BAABEF010000001.1"/>
</dbReference>
<comment type="similarity">
    <text evidence="1">Belongs to the ATP-dependent AMP-binding enzyme family.</text>
</comment>
<evidence type="ECO:0000313" key="5">
    <source>
        <dbReference type="EMBL" id="NYD32058.1"/>
    </source>
</evidence>
<name>A0A852RNA1_9ACTN</name>
<evidence type="ECO:0000259" key="4">
    <source>
        <dbReference type="Pfam" id="PF13193"/>
    </source>
</evidence>
<keyword evidence="6" id="KW-1185">Reference proteome</keyword>
<dbReference type="Proteomes" id="UP000582231">
    <property type="component" value="Unassembled WGS sequence"/>
</dbReference>
<dbReference type="InterPro" id="IPR000873">
    <property type="entry name" value="AMP-dep_synth/lig_dom"/>
</dbReference>
<accession>A0A852RNA1</accession>
<evidence type="ECO:0000313" key="6">
    <source>
        <dbReference type="Proteomes" id="UP000582231"/>
    </source>
</evidence>
<evidence type="ECO:0000256" key="2">
    <source>
        <dbReference type="ARBA" id="ARBA00022598"/>
    </source>
</evidence>